<dbReference type="Gene3D" id="3.40.190.10">
    <property type="entry name" value="Periplasmic binding protein-like II"/>
    <property type="match status" value="1"/>
</dbReference>
<organism evidence="2 3">
    <name type="scientific">Microbulbifer bruguierae</name>
    <dbReference type="NCBI Taxonomy" id="3029061"/>
    <lineage>
        <taxon>Bacteria</taxon>
        <taxon>Pseudomonadati</taxon>
        <taxon>Pseudomonadota</taxon>
        <taxon>Gammaproteobacteria</taxon>
        <taxon>Cellvibrionales</taxon>
        <taxon>Microbulbiferaceae</taxon>
        <taxon>Microbulbifer</taxon>
    </lineage>
</organism>
<reference evidence="2 3" key="1">
    <citation type="submission" date="2023-02" db="EMBL/GenBank/DDBJ databases">
        <title>Description and genomic characterization of Microbulbifer bruguierae sp. nov., isolated from the sediment of mangrove plant Bruguiera sexangula.</title>
        <authorList>
            <person name="Long M."/>
        </authorList>
    </citation>
    <scope>NUCLEOTIDE SEQUENCE [LARGE SCALE GENOMIC DNA]</scope>
    <source>
        <strain evidence="2 3">H12</strain>
    </source>
</reference>
<proteinExistence type="predicted"/>
<dbReference type="EMBL" id="CP118605">
    <property type="protein sequence ID" value="WGL17785.1"/>
    <property type="molecule type" value="Genomic_DNA"/>
</dbReference>
<name>A0ABY8NGH1_9GAMM</name>
<accession>A0ABY8NGH1</accession>
<evidence type="ECO:0000313" key="3">
    <source>
        <dbReference type="Proteomes" id="UP001236500"/>
    </source>
</evidence>
<dbReference type="InterPro" id="IPR005119">
    <property type="entry name" value="LysR_subst-bd"/>
</dbReference>
<gene>
    <name evidence="2" type="ORF">PVT68_05685</name>
</gene>
<dbReference type="SUPFAM" id="SSF53850">
    <property type="entry name" value="Periplasmic binding protein-like II"/>
    <property type="match status" value="1"/>
</dbReference>
<dbReference type="Pfam" id="PF03466">
    <property type="entry name" value="LysR_substrate"/>
    <property type="match status" value="1"/>
</dbReference>
<keyword evidence="3" id="KW-1185">Reference proteome</keyword>
<sequence length="64" mass="6978">MLSDAARLVVAPILAQYTATYPEVRLELSVDDRIIDVVKEGFDAGIRYGCTVPEDMIALPLGPE</sequence>
<feature type="domain" description="LysR substrate-binding" evidence="1">
    <location>
        <begin position="3"/>
        <end position="64"/>
    </location>
</feature>
<evidence type="ECO:0000313" key="2">
    <source>
        <dbReference type="EMBL" id="WGL17785.1"/>
    </source>
</evidence>
<dbReference type="Proteomes" id="UP001236500">
    <property type="component" value="Chromosome"/>
</dbReference>
<evidence type="ECO:0000259" key="1">
    <source>
        <dbReference type="Pfam" id="PF03466"/>
    </source>
</evidence>
<protein>
    <submittedName>
        <fullName evidence="2">LysR substrate-binding domain-containing protein</fullName>
    </submittedName>
</protein>